<evidence type="ECO:0000256" key="9">
    <source>
        <dbReference type="HAMAP-Rule" id="MF_00135"/>
    </source>
</evidence>
<dbReference type="GO" id="GO:0000162">
    <property type="term" value="P:L-tryptophan biosynthetic process"/>
    <property type="evidence" value="ECO:0007669"/>
    <property type="project" value="UniProtKB-UniRule"/>
</dbReference>
<keyword evidence="7 9" id="KW-0057">Aromatic amino acid biosynthesis</keyword>
<dbReference type="EMBL" id="VNHX01000001">
    <property type="protein sequence ID" value="TYP98619.1"/>
    <property type="molecule type" value="Genomic_DNA"/>
</dbReference>
<dbReference type="InterPro" id="IPR044643">
    <property type="entry name" value="TrpF_fam"/>
</dbReference>
<name>A0A5S5DVF7_9SPHI</name>
<dbReference type="CDD" id="cd00405">
    <property type="entry name" value="PRAI"/>
    <property type="match status" value="1"/>
</dbReference>
<dbReference type="HAMAP" id="MF_00135">
    <property type="entry name" value="PRAI"/>
    <property type="match status" value="1"/>
</dbReference>
<dbReference type="PANTHER" id="PTHR42894">
    <property type="entry name" value="N-(5'-PHOSPHORIBOSYL)ANTHRANILATE ISOMERASE"/>
    <property type="match status" value="1"/>
</dbReference>
<dbReference type="InterPro" id="IPR001240">
    <property type="entry name" value="PRAI_dom"/>
</dbReference>
<keyword evidence="5 9" id="KW-0028">Amino-acid biosynthesis</keyword>
<comment type="catalytic activity">
    <reaction evidence="1 9">
        <text>N-(5-phospho-beta-D-ribosyl)anthranilate = 1-(2-carboxyphenylamino)-1-deoxy-D-ribulose 5-phosphate</text>
        <dbReference type="Rhea" id="RHEA:21540"/>
        <dbReference type="ChEBI" id="CHEBI:18277"/>
        <dbReference type="ChEBI" id="CHEBI:58613"/>
        <dbReference type="EC" id="5.3.1.24"/>
    </reaction>
</comment>
<proteinExistence type="inferred from homology"/>
<evidence type="ECO:0000256" key="8">
    <source>
        <dbReference type="ARBA" id="ARBA00023235"/>
    </source>
</evidence>
<reference evidence="11 12" key="1">
    <citation type="submission" date="2019-07" db="EMBL/GenBank/DDBJ databases">
        <title>Genomic Encyclopedia of Archaeal and Bacterial Type Strains, Phase II (KMG-II): from individual species to whole genera.</title>
        <authorList>
            <person name="Goeker M."/>
        </authorList>
    </citation>
    <scope>NUCLEOTIDE SEQUENCE [LARGE SCALE GENOMIC DNA]</scope>
    <source>
        <strain evidence="11 12">DSM 18850</strain>
    </source>
</reference>
<evidence type="ECO:0000259" key="10">
    <source>
        <dbReference type="Pfam" id="PF00697"/>
    </source>
</evidence>
<accession>A0A5S5DVF7</accession>
<dbReference type="RefSeq" id="WP_148907172.1">
    <property type="nucleotide sequence ID" value="NZ_VNHX01000001.1"/>
</dbReference>
<comment type="pathway">
    <text evidence="2 9">Amino-acid biosynthesis; L-tryptophan biosynthesis; L-tryptophan from chorismate: step 3/5.</text>
</comment>
<dbReference type="SUPFAM" id="SSF51366">
    <property type="entry name" value="Ribulose-phoshate binding barrel"/>
    <property type="match status" value="1"/>
</dbReference>
<dbReference type="UniPathway" id="UPA00035">
    <property type="reaction ID" value="UER00042"/>
</dbReference>
<evidence type="ECO:0000256" key="1">
    <source>
        <dbReference type="ARBA" id="ARBA00001164"/>
    </source>
</evidence>
<dbReference type="Gene3D" id="3.20.20.70">
    <property type="entry name" value="Aldolase class I"/>
    <property type="match status" value="1"/>
</dbReference>
<dbReference type="InterPro" id="IPR013785">
    <property type="entry name" value="Aldolase_TIM"/>
</dbReference>
<evidence type="ECO:0000256" key="3">
    <source>
        <dbReference type="ARBA" id="ARBA00012572"/>
    </source>
</evidence>
<evidence type="ECO:0000256" key="2">
    <source>
        <dbReference type="ARBA" id="ARBA00004664"/>
    </source>
</evidence>
<evidence type="ECO:0000313" key="12">
    <source>
        <dbReference type="Proteomes" id="UP000325105"/>
    </source>
</evidence>
<keyword evidence="8 9" id="KW-0413">Isomerase</keyword>
<comment type="caution">
    <text evidence="11">The sequence shown here is derived from an EMBL/GenBank/DDBJ whole genome shotgun (WGS) entry which is preliminary data.</text>
</comment>
<comment type="similarity">
    <text evidence="9">Belongs to the TrpF family.</text>
</comment>
<protein>
    <recommendedName>
        <fullName evidence="4 9">N-(5'-phosphoribosyl)anthranilate isomerase</fullName>
        <shortName evidence="9">PRAI</shortName>
        <ecNumber evidence="3 9">5.3.1.24</ecNumber>
    </recommendedName>
</protein>
<dbReference type="OrthoDB" id="9786954at2"/>
<evidence type="ECO:0000313" key="11">
    <source>
        <dbReference type="EMBL" id="TYP98619.1"/>
    </source>
</evidence>
<evidence type="ECO:0000256" key="6">
    <source>
        <dbReference type="ARBA" id="ARBA00022822"/>
    </source>
</evidence>
<dbReference type="PANTHER" id="PTHR42894:SF1">
    <property type="entry name" value="N-(5'-PHOSPHORIBOSYL)ANTHRANILATE ISOMERASE"/>
    <property type="match status" value="1"/>
</dbReference>
<sequence length="208" mass="23067">MVNKTRKVKVCGMKDADNIAALSGLAIDYMGFIFYEKSTRYTDTVPEVSIPNNIKKVGVFVNAAEALIHTKIDLGLHAVQLHGTEPPTLCRVLRNRGVKVIKAFGIHDRFNWSSLEAYQDDVDYFLFDTDSAQYGGTGQTFDWEILANYPLPTAYFLSGGLSPANVADTLAIADERLVGLDLNSRFEIAPGIKDIEKLNEALKIIKHE</sequence>
<keyword evidence="12" id="KW-1185">Reference proteome</keyword>
<dbReference type="Proteomes" id="UP000325105">
    <property type="component" value="Unassembled WGS sequence"/>
</dbReference>
<evidence type="ECO:0000256" key="4">
    <source>
        <dbReference type="ARBA" id="ARBA00022272"/>
    </source>
</evidence>
<evidence type="ECO:0000256" key="7">
    <source>
        <dbReference type="ARBA" id="ARBA00023141"/>
    </source>
</evidence>
<dbReference type="GO" id="GO:0004640">
    <property type="term" value="F:phosphoribosylanthranilate isomerase activity"/>
    <property type="evidence" value="ECO:0007669"/>
    <property type="project" value="UniProtKB-UniRule"/>
</dbReference>
<dbReference type="AlphaFoldDB" id="A0A5S5DVF7"/>
<dbReference type="EC" id="5.3.1.24" evidence="3 9"/>
<organism evidence="11 12">
    <name type="scientific">Sphingobacterium allocomposti</name>
    <dbReference type="NCBI Taxonomy" id="415956"/>
    <lineage>
        <taxon>Bacteria</taxon>
        <taxon>Pseudomonadati</taxon>
        <taxon>Bacteroidota</taxon>
        <taxon>Sphingobacteriia</taxon>
        <taxon>Sphingobacteriales</taxon>
        <taxon>Sphingobacteriaceae</taxon>
        <taxon>Sphingobacterium</taxon>
    </lineage>
</organism>
<feature type="domain" description="N-(5'phosphoribosyl) anthranilate isomerase (PRAI)" evidence="10">
    <location>
        <begin position="8"/>
        <end position="201"/>
    </location>
</feature>
<dbReference type="Pfam" id="PF00697">
    <property type="entry name" value="PRAI"/>
    <property type="match status" value="1"/>
</dbReference>
<dbReference type="InterPro" id="IPR011060">
    <property type="entry name" value="RibuloseP-bd_barrel"/>
</dbReference>
<gene>
    <name evidence="9" type="primary">trpF</name>
    <name evidence="11" type="ORF">BC792_101277</name>
</gene>
<keyword evidence="6 9" id="KW-0822">Tryptophan biosynthesis</keyword>
<evidence type="ECO:0000256" key="5">
    <source>
        <dbReference type="ARBA" id="ARBA00022605"/>
    </source>
</evidence>